<comment type="caution">
    <text evidence="1">The sequence shown here is derived from an EMBL/GenBank/DDBJ whole genome shotgun (WGS) entry which is preliminary data.</text>
</comment>
<evidence type="ECO:0000313" key="2">
    <source>
        <dbReference type="Proteomes" id="UP001068379"/>
    </source>
</evidence>
<name>A0ABT4M776_9BURK</name>
<sequence>MSTPPPPDPIGRLHAVHAETRRRLQGALGRAAHWPALAAWIDGPARAAHDILEQRLFPALIESMAGSDAVCLKAMTGGLVRDRADLDRRWRQTARPALDGVTVAAVGVDLATWADDYLAWLARADGELLPMAARLLDDAALDALAVDCARLDDGA</sequence>
<evidence type="ECO:0000313" key="1">
    <source>
        <dbReference type="EMBL" id="MCZ4331180.1"/>
    </source>
</evidence>
<gene>
    <name evidence="1" type="ORF">O4H32_14615</name>
</gene>
<dbReference type="Proteomes" id="UP001068379">
    <property type="component" value="Unassembled WGS sequence"/>
</dbReference>
<dbReference type="EMBL" id="JAPWHE010000017">
    <property type="protein sequence ID" value="MCZ4331180.1"/>
    <property type="molecule type" value="Genomic_DNA"/>
</dbReference>
<dbReference type="Gene3D" id="1.20.120.520">
    <property type="entry name" value="nmb1532 protein domain like"/>
    <property type="match status" value="1"/>
</dbReference>
<accession>A0ABT4M776</accession>
<proteinExistence type="predicted"/>
<dbReference type="RefSeq" id="WP_269360332.1">
    <property type="nucleotide sequence ID" value="NZ_JAPWHE010000017.1"/>
</dbReference>
<organism evidence="1 2">
    <name type="scientific">Castellaniella denitrificans</name>
    <dbReference type="NCBI Taxonomy" id="56119"/>
    <lineage>
        <taxon>Bacteria</taxon>
        <taxon>Pseudomonadati</taxon>
        <taxon>Pseudomonadota</taxon>
        <taxon>Betaproteobacteria</taxon>
        <taxon>Burkholderiales</taxon>
        <taxon>Alcaligenaceae</taxon>
        <taxon>Castellaniella</taxon>
    </lineage>
</organism>
<reference evidence="1" key="1">
    <citation type="submission" date="2022-12" db="EMBL/GenBank/DDBJ databases">
        <title>Bacterial isolates from different developmental stages of Nematostella vectensis.</title>
        <authorList>
            <person name="Fraune S."/>
        </authorList>
    </citation>
    <scope>NUCLEOTIDE SEQUENCE</scope>
    <source>
        <strain evidence="1">G21619-S1</strain>
    </source>
</reference>
<protein>
    <submittedName>
        <fullName evidence="1">Uncharacterized protein</fullName>
    </submittedName>
</protein>
<keyword evidence="2" id="KW-1185">Reference proteome</keyword>